<organism evidence="1 2">
    <name type="scientific">Trichonephila clavata</name>
    <name type="common">Joro spider</name>
    <name type="synonym">Nephila clavata</name>
    <dbReference type="NCBI Taxonomy" id="2740835"/>
    <lineage>
        <taxon>Eukaryota</taxon>
        <taxon>Metazoa</taxon>
        <taxon>Ecdysozoa</taxon>
        <taxon>Arthropoda</taxon>
        <taxon>Chelicerata</taxon>
        <taxon>Arachnida</taxon>
        <taxon>Araneae</taxon>
        <taxon>Araneomorphae</taxon>
        <taxon>Entelegynae</taxon>
        <taxon>Araneoidea</taxon>
        <taxon>Nephilidae</taxon>
        <taxon>Trichonephila</taxon>
    </lineage>
</organism>
<name>A0A8X6J4Q6_TRICU</name>
<reference evidence="1" key="1">
    <citation type="submission" date="2020-07" db="EMBL/GenBank/DDBJ databases">
        <title>Multicomponent nature underlies the extraordinary mechanical properties of spider dragline silk.</title>
        <authorList>
            <person name="Kono N."/>
            <person name="Nakamura H."/>
            <person name="Mori M."/>
            <person name="Yoshida Y."/>
            <person name="Ohtoshi R."/>
            <person name="Malay A.D."/>
            <person name="Moran D.A.P."/>
            <person name="Tomita M."/>
            <person name="Numata K."/>
            <person name="Arakawa K."/>
        </authorList>
    </citation>
    <scope>NUCLEOTIDE SEQUENCE</scope>
</reference>
<dbReference type="EMBL" id="BMAO01018007">
    <property type="protein sequence ID" value="GFR20010.1"/>
    <property type="molecule type" value="Genomic_DNA"/>
</dbReference>
<gene>
    <name evidence="1" type="ORF">TNCT_194331</name>
</gene>
<sequence>MSEEGYELKVTDRMHRIHRFIDIASGKAEYRRNLTSASAVQSIPHSSLEYMVSVCKKIVKHMITIDYVISLLL</sequence>
<keyword evidence="2" id="KW-1185">Reference proteome</keyword>
<dbReference type="Proteomes" id="UP000887116">
    <property type="component" value="Unassembled WGS sequence"/>
</dbReference>
<evidence type="ECO:0000313" key="1">
    <source>
        <dbReference type="EMBL" id="GFR20010.1"/>
    </source>
</evidence>
<comment type="caution">
    <text evidence="1">The sequence shown here is derived from an EMBL/GenBank/DDBJ whole genome shotgun (WGS) entry which is preliminary data.</text>
</comment>
<accession>A0A8X6J4Q6</accession>
<protein>
    <submittedName>
        <fullName evidence="1">Uncharacterized protein</fullName>
    </submittedName>
</protein>
<proteinExistence type="predicted"/>
<dbReference type="AlphaFoldDB" id="A0A8X6J4Q6"/>
<evidence type="ECO:0000313" key="2">
    <source>
        <dbReference type="Proteomes" id="UP000887116"/>
    </source>
</evidence>